<feature type="compositionally biased region" description="Low complexity" evidence="1">
    <location>
        <begin position="19"/>
        <end position="33"/>
    </location>
</feature>
<feature type="region of interest" description="Disordered" evidence="1">
    <location>
        <begin position="19"/>
        <end position="47"/>
    </location>
</feature>
<reference evidence="2 3" key="1">
    <citation type="submission" date="2020-07" db="EMBL/GenBank/DDBJ databases">
        <title>Description of Kordia aestuariivivens sp. nov., isolated from a tidal flat.</title>
        <authorList>
            <person name="Park S."/>
            <person name="Yoon J.-H."/>
        </authorList>
    </citation>
    <scope>NUCLEOTIDE SEQUENCE [LARGE SCALE GENOMIC DNA]</scope>
    <source>
        <strain evidence="2 3">YSTF-M3</strain>
    </source>
</reference>
<keyword evidence="3" id="KW-1185">Reference proteome</keyword>
<protein>
    <submittedName>
        <fullName evidence="2">Uncharacterized protein</fullName>
    </submittedName>
</protein>
<gene>
    <name evidence="2" type="ORF">H2O64_08315</name>
</gene>
<evidence type="ECO:0000313" key="3">
    <source>
        <dbReference type="Proteomes" id="UP000619238"/>
    </source>
</evidence>
<name>A0ABR7Q7Y6_9FLAO</name>
<dbReference type="Proteomes" id="UP000619238">
    <property type="component" value="Unassembled WGS sequence"/>
</dbReference>
<evidence type="ECO:0000313" key="2">
    <source>
        <dbReference type="EMBL" id="MBC8754676.1"/>
    </source>
</evidence>
<organism evidence="2 3">
    <name type="scientific">Kordia aestuariivivens</name>
    <dbReference type="NCBI Taxonomy" id="2759037"/>
    <lineage>
        <taxon>Bacteria</taxon>
        <taxon>Pseudomonadati</taxon>
        <taxon>Bacteroidota</taxon>
        <taxon>Flavobacteriia</taxon>
        <taxon>Flavobacteriales</taxon>
        <taxon>Flavobacteriaceae</taxon>
        <taxon>Kordia</taxon>
    </lineage>
</organism>
<dbReference type="EMBL" id="JACGWS010000004">
    <property type="protein sequence ID" value="MBC8754676.1"/>
    <property type="molecule type" value="Genomic_DNA"/>
</dbReference>
<sequence>MEKLNSKKISLTEAHNITGYGCSTTWTSSSGTGKDSYFDDNDNGKLDKGDTIFFDDGRVGTMGQPMIA</sequence>
<comment type="caution">
    <text evidence="2">The sequence shown here is derived from an EMBL/GenBank/DDBJ whole genome shotgun (WGS) entry which is preliminary data.</text>
</comment>
<proteinExistence type="predicted"/>
<accession>A0ABR7Q7Y6</accession>
<evidence type="ECO:0000256" key="1">
    <source>
        <dbReference type="SAM" id="MobiDB-lite"/>
    </source>
</evidence>
<dbReference type="RefSeq" id="WP_187561726.1">
    <property type="nucleotide sequence ID" value="NZ_JACGWS010000004.1"/>
</dbReference>